<accession>A0ACB9C5N3</accession>
<protein>
    <submittedName>
        <fullName evidence="1">Uncharacterized protein</fullName>
    </submittedName>
</protein>
<dbReference type="EMBL" id="CM042051">
    <property type="protein sequence ID" value="KAI3729492.1"/>
    <property type="molecule type" value="Genomic_DNA"/>
</dbReference>
<comment type="caution">
    <text evidence="1">The sequence shown here is derived from an EMBL/GenBank/DDBJ whole genome shotgun (WGS) entry which is preliminary data.</text>
</comment>
<dbReference type="Proteomes" id="UP001055879">
    <property type="component" value="Linkage Group LG05"/>
</dbReference>
<reference evidence="2" key="1">
    <citation type="journal article" date="2022" name="Mol. Ecol. Resour.">
        <title>The genomes of chicory, endive, great burdock and yacon provide insights into Asteraceae palaeo-polyploidization history and plant inulin production.</title>
        <authorList>
            <person name="Fan W."/>
            <person name="Wang S."/>
            <person name="Wang H."/>
            <person name="Wang A."/>
            <person name="Jiang F."/>
            <person name="Liu H."/>
            <person name="Zhao H."/>
            <person name="Xu D."/>
            <person name="Zhang Y."/>
        </authorList>
    </citation>
    <scope>NUCLEOTIDE SEQUENCE [LARGE SCALE GENOMIC DNA]</scope>
    <source>
        <strain evidence="2">cv. Niubang</strain>
    </source>
</reference>
<reference evidence="1 2" key="2">
    <citation type="journal article" date="2022" name="Mol. Ecol. Resour.">
        <title>The genomes of chicory, endive, great burdock and yacon provide insights into Asteraceae paleo-polyploidization history and plant inulin production.</title>
        <authorList>
            <person name="Fan W."/>
            <person name="Wang S."/>
            <person name="Wang H."/>
            <person name="Wang A."/>
            <person name="Jiang F."/>
            <person name="Liu H."/>
            <person name="Zhao H."/>
            <person name="Xu D."/>
            <person name="Zhang Y."/>
        </authorList>
    </citation>
    <scope>NUCLEOTIDE SEQUENCE [LARGE SCALE GENOMIC DNA]</scope>
    <source>
        <strain evidence="2">cv. Niubang</strain>
    </source>
</reference>
<proteinExistence type="predicted"/>
<name>A0ACB9C5N3_ARCLA</name>
<organism evidence="1 2">
    <name type="scientific">Arctium lappa</name>
    <name type="common">Greater burdock</name>
    <name type="synonym">Lappa major</name>
    <dbReference type="NCBI Taxonomy" id="4217"/>
    <lineage>
        <taxon>Eukaryota</taxon>
        <taxon>Viridiplantae</taxon>
        <taxon>Streptophyta</taxon>
        <taxon>Embryophyta</taxon>
        <taxon>Tracheophyta</taxon>
        <taxon>Spermatophyta</taxon>
        <taxon>Magnoliopsida</taxon>
        <taxon>eudicotyledons</taxon>
        <taxon>Gunneridae</taxon>
        <taxon>Pentapetalae</taxon>
        <taxon>asterids</taxon>
        <taxon>campanulids</taxon>
        <taxon>Asterales</taxon>
        <taxon>Asteraceae</taxon>
        <taxon>Carduoideae</taxon>
        <taxon>Cardueae</taxon>
        <taxon>Arctiinae</taxon>
        <taxon>Arctium</taxon>
    </lineage>
</organism>
<evidence type="ECO:0000313" key="2">
    <source>
        <dbReference type="Proteomes" id="UP001055879"/>
    </source>
</evidence>
<evidence type="ECO:0000313" key="1">
    <source>
        <dbReference type="EMBL" id="KAI3729492.1"/>
    </source>
</evidence>
<gene>
    <name evidence="1" type="ORF">L6452_18152</name>
</gene>
<sequence length="196" mass="22580">MIRLRKNLLGWNLYQVDRLKLTRTGTTLQLILRLIIAISIIAKEGKSDRDALPKFDLATVDLRGTIESLCAWIEIYRNTTTMLKDDTNPDMKIKMFVENILETVGGDAQLIALKGVDLVLFPIIRDMYYFVVMFNIIRPSVLIIDNIQQELESLAKFEEIPELLTNPYRASSKGNDYVALRIHNTHMLRFHSPTEI</sequence>
<keyword evidence="2" id="KW-1185">Reference proteome</keyword>